<gene>
    <name evidence="4" type="ORF">HV832_15540</name>
</gene>
<dbReference type="Pfam" id="PF03740">
    <property type="entry name" value="PdxJ"/>
    <property type="match status" value="1"/>
</dbReference>
<dbReference type="PANTHER" id="PTHR30456:SF0">
    <property type="entry name" value="PYRIDOXINE 5'-PHOSPHATE SYNTHASE"/>
    <property type="match status" value="1"/>
</dbReference>
<dbReference type="GO" id="GO:0005829">
    <property type="term" value="C:cytosol"/>
    <property type="evidence" value="ECO:0007669"/>
    <property type="project" value="TreeGrafter"/>
</dbReference>
<dbReference type="InterPro" id="IPR013785">
    <property type="entry name" value="Aldolase_TIM"/>
</dbReference>
<dbReference type="Proteomes" id="UP000588051">
    <property type="component" value="Unassembled WGS sequence"/>
</dbReference>
<dbReference type="GO" id="GO:0008615">
    <property type="term" value="P:pyridoxine biosynthetic process"/>
    <property type="evidence" value="ECO:0007669"/>
    <property type="project" value="UniProtKB-KW"/>
</dbReference>
<name>A0A850QFH6_9BURK</name>
<proteinExistence type="predicted"/>
<dbReference type="EMBL" id="JABXYJ010000011">
    <property type="protein sequence ID" value="NVO79242.1"/>
    <property type="molecule type" value="Genomic_DNA"/>
</dbReference>
<organism evidence="4 5">
    <name type="scientific">Undibacterium oligocarboniphilum</name>
    <dbReference type="NCBI Taxonomy" id="666702"/>
    <lineage>
        <taxon>Bacteria</taxon>
        <taxon>Pseudomonadati</taxon>
        <taxon>Pseudomonadota</taxon>
        <taxon>Betaproteobacteria</taxon>
        <taxon>Burkholderiales</taxon>
        <taxon>Oxalobacteraceae</taxon>
        <taxon>Undibacterium</taxon>
    </lineage>
</organism>
<dbReference type="Gene3D" id="3.20.20.70">
    <property type="entry name" value="Aldolase class I"/>
    <property type="match status" value="1"/>
</dbReference>
<evidence type="ECO:0000256" key="3">
    <source>
        <dbReference type="ARBA" id="ARBA00023096"/>
    </source>
</evidence>
<reference evidence="4 5" key="1">
    <citation type="submission" date="2020-06" db="EMBL/GenBank/DDBJ databases">
        <authorList>
            <person name="Qiu C."/>
            <person name="Liu Z."/>
        </authorList>
    </citation>
    <scope>NUCLEOTIDE SEQUENCE [LARGE SCALE GENOMIC DNA]</scope>
    <source>
        <strain evidence="4 5">EM 1</strain>
    </source>
</reference>
<sequence length="247" mass="27421">MNIHSYHQMINLGINMHSMLNWSRRTDDCVWMFRKICQTATEAGADSINVYLQAKDAFLLDSLTQHVQEYGHFLQFSIEPQSIILDKILPLKPAHICLVGQQDERGNPNVVDVCRHFDIVQSCIAQLKAIGIATTVMIDGSARQMQASAKAGASCVRIHLAPVERLADVDEGLLQQLQEMQRESILCGLLMHVHAESESLINAAAAIPGIEAVYTGDPVFRRAVFDGLHQSVRHIKAGLIRSRLKGC</sequence>
<dbReference type="SUPFAM" id="SSF63892">
    <property type="entry name" value="Pyridoxine 5'-phosphate synthase"/>
    <property type="match status" value="1"/>
</dbReference>
<dbReference type="InterPro" id="IPR036130">
    <property type="entry name" value="Pyridoxine-5'_phos_synth"/>
</dbReference>
<keyword evidence="1" id="KW-0963">Cytoplasm</keyword>
<keyword evidence="5" id="KW-1185">Reference proteome</keyword>
<dbReference type="PANTHER" id="PTHR30456">
    <property type="entry name" value="PYRIDOXINE 5'-PHOSPHATE SYNTHASE"/>
    <property type="match status" value="1"/>
</dbReference>
<evidence type="ECO:0000313" key="4">
    <source>
        <dbReference type="EMBL" id="NVO79242.1"/>
    </source>
</evidence>
<evidence type="ECO:0000256" key="2">
    <source>
        <dbReference type="ARBA" id="ARBA00022679"/>
    </source>
</evidence>
<evidence type="ECO:0000256" key="1">
    <source>
        <dbReference type="ARBA" id="ARBA00022490"/>
    </source>
</evidence>
<dbReference type="GO" id="GO:0033856">
    <property type="term" value="F:pyridoxine 5'-phosphate synthase activity"/>
    <property type="evidence" value="ECO:0007669"/>
    <property type="project" value="InterPro"/>
</dbReference>
<accession>A0A850QFH6</accession>
<dbReference type="AlphaFoldDB" id="A0A850QFH6"/>
<dbReference type="InterPro" id="IPR004569">
    <property type="entry name" value="PyrdxlP_synth_PdxJ"/>
</dbReference>
<protein>
    <submittedName>
        <fullName evidence="4">Pyridoxine 5'-phosphate synthase</fullName>
    </submittedName>
</protein>
<keyword evidence="3" id="KW-0664">Pyridoxine biosynthesis</keyword>
<keyword evidence="2" id="KW-0808">Transferase</keyword>
<comment type="caution">
    <text evidence="4">The sequence shown here is derived from an EMBL/GenBank/DDBJ whole genome shotgun (WGS) entry which is preliminary data.</text>
</comment>
<dbReference type="RefSeq" id="WP_176804771.1">
    <property type="nucleotide sequence ID" value="NZ_JABXYJ010000011.1"/>
</dbReference>
<evidence type="ECO:0000313" key="5">
    <source>
        <dbReference type="Proteomes" id="UP000588051"/>
    </source>
</evidence>